<sequence length="55" mass="6097">MLHAAAFPAVPAARLRRRLGGWTTAGSLRELDDRLRRDVGLPRVAPAAPIRPDRR</sequence>
<evidence type="ECO:0000313" key="1">
    <source>
        <dbReference type="EMBL" id="GGG17838.1"/>
    </source>
</evidence>
<gene>
    <name evidence="1" type="ORF">GCM10010964_02540</name>
</gene>
<evidence type="ECO:0000313" key="2">
    <source>
        <dbReference type="Proteomes" id="UP000597507"/>
    </source>
</evidence>
<name>A0A8J2Z7F4_9PROT</name>
<protein>
    <submittedName>
        <fullName evidence="1">Uncharacterized protein</fullName>
    </submittedName>
</protein>
<dbReference type="AlphaFoldDB" id="A0A8J2Z7F4"/>
<organism evidence="1 2">
    <name type="scientific">Caldovatus sediminis</name>
    <dbReference type="NCBI Taxonomy" id="2041189"/>
    <lineage>
        <taxon>Bacteria</taxon>
        <taxon>Pseudomonadati</taxon>
        <taxon>Pseudomonadota</taxon>
        <taxon>Alphaproteobacteria</taxon>
        <taxon>Acetobacterales</taxon>
        <taxon>Roseomonadaceae</taxon>
        <taxon>Caldovatus</taxon>
    </lineage>
</organism>
<dbReference type="EMBL" id="BMKS01000001">
    <property type="protein sequence ID" value="GGG17838.1"/>
    <property type="molecule type" value="Genomic_DNA"/>
</dbReference>
<accession>A0A8J2Z7F4</accession>
<keyword evidence="2" id="KW-1185">Reference proteome</keyword>
<proteinExistence type="predicted"/>
<reference evidence="1 2" key="1">
    <citation type="journal article" date="2014" name="Int. J. Syst. Evol. Microbiol.">
        <title>Complete genome sequence of Corynebacterium casei LMG S-19264T (=DSM 44701T), isolated from a smear-ripened cheese.</title>
        <authorList>
            <consortium name="US DOE Joint Genome Institute (JGI-PGF)"/>
            <person name="Walter F."/>
            <person name="Albersmeier A."/>
            <person name="Kalinowski J."/>
            <person name="Ruckert C."/>
        </authorList>
    </citation>
    <scope>NUCLEOTIDE SEQUENCE [LARGE SCALE GENOMIC DNA]</scope>
    <source>
        <strain evidence="1 2">CGMCC 1.16330</strain>
    </source>
</reference>
<comment type="caution">
    <text evidence="1">The sequence shown here is derived from an EMBL/GenBank/DDBJ whole genome shotgun (WGS) entry which is preliminary data.</text>
</comment>
<dbReference type="Proteomes" id="UP000597507">
    <property type="component" value="Unassembled WGS sequence"/>
</dbReference>